<evidence type="ECO:0000256" key="1">
    <source>
        <dbReference type="SAM" id="MobiDB-lite"/>
    </source>
</evidence>
<dbReference type="Proteomes" id="UP000242444">
    <property type="component" value="Unassembled WGS sequence"/>
</dbReference>
<feature type="transmembrane region" description="Helical" evidence="2">
    <location>
        <begin position="32"/>
        <end position="56"/>
    </location>
</feature>
<dbReference type="InParanoid" id="A0A263D9G1"/>
<keyword evidence="2" id="KW-0472">Membrane</keyword>
<evidence type="ECO:0000313" key="3">
    <source>
        <dbReference type="EMBL" id="OZM75162.1"/>
    </source>
</evidence>
<dbReference type="EMBL" id="NKYE01000001">
    <property type="protein sequence ID" value="OZM75162.1"/>
    <property type="molecule type" value="Genomic_DNA"/>
</dbReference>
<comment type="caution">
    <text evidence="3">The sequence shown here is derived from an EMBL/GenBank/DDBJ whole genome shotgun (WGS) entry which is preliminary data.</text>
</comment>
<sequence length="113" mass="11989">MMEREPVRGQDRPAEEYATVASRPPARWWRGLTGTLAAGLAVLALIVVGVQIFAFANDAPGAEVLFIGGHVVAGVAALVAQRLADRRRGLVAGLAGTFVGLLTAAVLWFFWFA</sequence>
<proteinExistence type="predicted"/>
<feature type="transmembrane region" description="Helical" evidence="2">
    <location>
        <begin position="91"/>
        <end position="111"/>
    </location>
</feature>
<name>A0A263D9G1_9PSEU</name>
<feature type="compositionally biased region" description="Basic and acidic residues" evidence="1">
    <location>
        <begin position="1"/>
        <end position="15"/>
    </location>
</feature>
<keyword evidence="4" id="KW-1185">Reference proteome</keyword>
<gene>
    <name evidence="3" type="ORF">CFN78_03090</name>
</gene>
<feature type="transmembrane region" description="Helical" evidence="2">
    <location>
        <begin position="62"/>
        <end position="79"/>
    </location>
</feature>
<dbReference type="AlphaFoldDB" id="A0A263D9G1"/>
<protein>
    <submittedName>
        <fullName evidence="3">Uncharacterized protein</fullName>
    </submittedName>
</protein>
<reference evidence="3 4" key="1">
    <citation type="submission" date="2017-07" db="EMBL/GenBank/DDBJ databases">
        <title>Amycolatopsis antarcticus sp. nov., isolated from the surface of an Antarcticus brown macroalga.</title>
        <authorList>
            <person name="Wang J."/>
            <person name="Leiva S."/>
            <person name="Huang J."/>
            <person name="Huang Y."/>
        </authorList>
    </citation>
    <scope>NUCLEOTIDE SEQUENCE [LARGE SCALE GENOMIC DNA]</scope>
    <source>
        <strain evidence="3 4">AU-G6</strain>
    </source>
</reference>
<keyword evidence="2" id="KW-1133">Transmembrane helix</keyword>
<evidence type="ECO:0000313" key="4">
    <source>
        <dbReference type="Proteomes" id="UP000242444"/>
    </source>
</evidence>
<feature type="region of interest" description="Disordered" evidence="1">
    <location>
        <begin position="1"/>
        <end position="21"/>
    </location>
</feature>
<keyword evidence="2" id="KW-0812">Transmembrane</keyword>
<organism evidence="3 4">
    <name type="scientific">Amycolatopsis antarctica</name>
    <dbReference type="NCBI Taxonomy" id="1854586"/>
    <lineage>
        <taxon>Bacteria</taxon>
        <taxon>Bacillati</taxon>
        <taxon>Actinomycetota</taxon>
        <taxon>Actinomycetes</taxon>
        <taxon>Pseudonocardiales</taxon>
        <taxon>Pseudonocardiaceae</taxon>
        <taxon>Amycolatopsis</taxon>
    </lineage>
</organism>
<evidence type="ECO:0000256" key="2">
    <source>
        <dbReference type="SAM" id="Phobius"/>
    </source>
</evidence>
<accession>A0A263D9G1</accession>